<evidence type="ECO:0000256" key="6">
    <source>
        <dbReference type="SAM" id="MobiDB-lite"/>
    </source>
</evidence>
<evidence type="ECO:0000256" key="3">
    <source>
        <dbReference type="ARBA" id="ARBA00022837"/>
    </source>
</evidence>
<feature type="compositionally biased region" description="Basic and acidic residues" evidence="6">
    <location>
        <begin position="379"/>
        <end position="390"/>
    </location>
</feature>
<dbReference type="SUPFAM" id="SSF50182">
    <property type="entry name" value="Sm-like ribonucleoproteins"/>
    <property type="match status" value="1"/>
</dbReference>
<evidence type="ECO:0000256" key="1">
    <source>
        <dbReference type="ARBA" id="ARBA00004370"/>
    </source>
</evidence>
<evidence type="ECO:0000256" key="4">
    <source>
        <dbReference type="ARBA" id="ARBA00022989"/>
    </source>
</evidence>
<dbReference type="SUPFAM" id="SSF47473">
    <property type="entry name" value="EF-hand"/>
    <property type="match status" value="1"/>
</dbReference>
<evidence type="ECO:0000256" key="2">
    <source>
        <dbReference type="ARBA" id="ARBA00022692"/>
    </source>
</evidence>
<dbReference type="GO" id="GO:0005509">
    <property type="term" value="F:calcium ion binding"/>
    <property type="evidence" value="ECO:0007669"/>
    <property type="project" value="InterPro"/>
</dbReference>
<dbReference type="InterPro" id="IPR010920">
    <property type="entry name" value="LSM_dom_sf"/>
</dbReference>
<evidence type="ECO:0000256" key="5">
    <source>
        <dbReference type="ARBA" id="ARBA00023136"/>
    </source>
</evidence>
<dbReference type="InterPro" id="IPR023408">
    <property type="entry name" value="MscS_beta-dom_sf"/>
</dbReference>
<dbReference type="PROSITE" id="PS00018">
    <property type="entry name" value="EF_HAND_1"/>
    <property type="match status" value="1"/>
</dbReference>
<dbReference type="GO" id="GO:0006874">
    <property type="term" value="P:intracellular calcium ion homeostasis"/>
    <property type="evidence" value="ECO:0007669"/>
    <property type="project" value="TreeGrafter"/>
</dbReference>
<feature type="compositionally biased region" description="Acidic residues" evidence="6">
    <location>
        <begin position="81"/>
        <end position="90"/>
    </location>
</feature>
<proteinExistence type="predicted"/>
<protein>
    <recommendedName>
        <fullName evidence="8">EF-hand domain-containing protein</fullName>
    </recommendedName>
</protein>
<keyword evidence="3" id="KW-0106">Calcium</keyword>
<feature type="region of interest" description="Disordered" evidence="6">
    <location>
        <begin position="869"/>
        <end position="889"/>
    </location>
</feature>
<evidence type="ECO:0000313" key="10">
    <source>
        <dbReference type="Proteomes" id="UP000654370"/>
    </source>
</evidence>
<dbReference type="Proteomes" id="UP000654370">
    <property type="component" value="Unassembled WGS sequence"/>
</dbReference>
<feature type="compositionally biased region" description="Gly residues" evidence="6">
    <location>
        <begin position="878"/>
        <end position="889"/>
    </location>
</feature>
<keyword evidence="5 7" id="KW-0472">Membrane</keyword>
<keyword evidence="2 7" id="KW-0812">Transmembrane</keyword>
<dbReference type="InterPro" id="IPR002048">
    <property type="entry name" value="EF_hand_dom"/>
</dbReference>
<sequence>MPYKAEEGVPTPYSEFEQVKDHSQRPTEHSDILERYTDDEKKMLEEQQEFRTTPEQADKIHNRTEDVDDRLYEKDIHDPETGYEDPNDTDGETHHADEFDWDKVDDADSVLEEEKEAPTTTKIGNSALFKCLQSNSSSISWVFNIILGLILIGVAVIIHVIYDDLRRDPTSPSLPVIAIHLELWFTWLAFMWVISVAMHFLVEVIPWFIKTVIKLIMPTTSEITRMRLAYYHALKTQIKLILICAWGWGAWAFLRRVPTNLYVSPWVSVFDYTRVLQIIWECCFFLALMVFIEKFILQLIVTAFHRKAYSNRIAHNDYALTVLDKLKKVRRTVNYGKGRKNKSAFNTGSARTSFDSSKHRDSNSGDDMGSLAMGKRKNRSDPGSRDEPKSNVHFSNNSDTRIPIPDEKSPEFKSEKENENYDENKYSEKRPEYHSRGSSDFFSAVSHKLKRVKANQDKDGQPVRQRPEIKRLSSRSSTFDSARTLVHGGKDTALAIPNLIKSGFNIKSVYSTILPPSGTSQEQAKALAKQIFSNLLPSGTDRPYLVEADFYNYFRTKEEAAKAFALFDKDGNGDVSKRELRNGCIRIYKERKLLSASMRDLSQASGKLDMILLTIAVVIWAVIVCACFGINVGTSLMPLWTMFVAVSFIFGNSAKDMFESIIFIFVLHPYDIGDRVFIGTENWQVKSMGLLMTTFLKWDGTIVYVKNSILAPLYILNVSRAGSMGETIDIHLHFKTLSWKIDAIREQMTEWCNTEAKGLTYGSHGMNIVTYDQLNKITCTIYIEHKQNWADGGKRWATRNAYMMKLKEVLETLEVNYALPPMPVTTRNDAPDELYNFGSKTGYGTEGLASASSSDSALNYRRGYRFSEKGQSNMLDGGSSGGGAQGDSGVGPASAFVFASQM</sequence>
<dbReference type="Pfam" id="PF00924">
    <property type="entry name" value="MS_channel_2nd"/>
    <property type="match status" value="1"/>
</dbReference>
<dbReference type="PANTHER" id="PTHR31323:SF1">
    <property type="entry name" value="MECHANOSENSITIVE ION CHANNEL PROTEIN"/>
    <property type="match status" value="1"/>
</dbReference>
<evidence type="ECO:0000259" key="8">
    <source>
        <dbReference type="PROSITE" id="PS50222"/>
    </source>
</evidence>
<feature type="compositionally biased region" description="Basic and acidic residues" evidence="6">
    <location>
        <begin position="56"/>
        <end position="80"/>
    </location>
</feature>
<feature type="compositionally biased region" description="Basic and acidic residues" evidence="6">
    <location>
        <begin position="454"/>
        <end position="471"/>
    </location>
</feature>
<dbReference type="AlphaFoldDB" id="A0A8H7U854"/>
<dbReference type="Gene3D" id="1.10.238.10">
    <property type="entry name" value="EF-hand"/>
    <property type="match status" value="1"/>
</dbReference>
<dbReference type="PANTHER" id="PTHR31323">
    <property type="entry name" value="MECHANOSENSITIVE ION CHANNEL PROTEIN MSY2"/>
    <property type="match status" value="1"/>
</dbReference>
<comment type="caution">
    <text evidence="9">The sequence shown here is derived from an EMBL/GenBank/DDBJ whole genome shotgun (WGS) entry which is preliminary data.</text>
</comment>
<name>A0A8H7U854_MORIS</name>
<accession>A0A8H7U854</accession>
<feature type="transmembrane region" description="Helical" evidence="7">
    <location>
        <begin position="608"/>
        <end position="631"/>
    </location>
</feature>
<keyword evidence="4 7" id="KW-1133">Transmembrane helix</keyword>
<feature type="transmembrane region" description="Helical" evidence="7">
    <location>
        <begin position="278"/>
        <end position="304"/>
    </location>
</feature>
<dbReference type="Pfam" id="PF25886">
    <property type="entry name" value="Msy1"/>
    <property type="match status" value="1"/>
</dbReference>
<evidence type="ECO:0000256" key="7">
    <source>
        <dbReference type="SAM" id="Phobius"/>
    </source>
</evidence>
<dbReference type="InterPro" id="IPR006685">
    <property type="entry name" value="MscS_channel_2nd"/>
</dbReference>
<organism evidence="9 10">
    <name type="scientific">Mortierella isabellina</name>
    <name type="common">Filamentous fungus</name>
    <name type="synonym">Umbelopsis isabellina</name>
    <dbReference type="NCBI Taxonomy" id="91625"/>
    <lineage>
        <taxon>Eukaryota</taxon>
        <taxon>Fungi</taxon>
        <taxon>Fungi incertae sedis</taxon>
        <taxon>Mucoromycota</taxon>
        <taxon>Mucoromycotina</taxon>
        <taxon>Umbelopsidomycetes</taxon>
        <taxon>Umbelopsidales</taxon>
        <taxon>Umbelopsidaceae</taxon>
        <taxon>Umbelopsis</taxon>
    </lineage>
</organism>
<dbReference type="InterPro" id="IPR018247">
    <property type="entry name" value="EF_Hand_1_Ca_BS"/>
</dbReference>
<feature type="compositionally biased region" description="Basic and acidic residues" evidence="6">
    <location>
        <begin position="17"/>
        <end position="49"/>
    </location>
</feature>
<dbReference type="PROSITE" id="PS50222">
    <property type="entry name" value="EF_HAND_2"/>
    <property type="match status" value="1"/>
</dbReference>
<dbReference type="Gene3D" id="2.30.30.60">
    <property type="match status" value="1"/>
</dbReference>
<feature type="compositionally biased region" description="Basic and acidic residues" evidence="6">
    <location>
        <begin position="404"/>
        <end position="437"/>
    </location>
</feature>
<feature type="compositionally biased region" description="Polar residues" evidence="6">
    <location>
        <begin position="343"/>
        <end position="355"/>
    </location>
</feature>
<evidence type="ECO:0000313" key="9">
    <source>
        <dbReference type="EMBL" id="KAG2171517.1"/>
    </source>
</evidence>
<dbReference type="OrthoDB" id="544685at2759"/>
<dbReference type="EMBL" id="JAEPQZ010000020">
    <property type="protein sequence ID" value="KAG2171517.1"/>
    <property type="molecule type" value="Genomic_DNA"/>
</dbReference>
<gene>
    <name evidence="9" type="ORF">INT43_008243</name>
</gene>
<comment type="subcellular location">
    <subcellularLocation>
        <location evidence="1">Membrane</location>
    </subcellularLocation>
</comment>
<dbReference type="InterPro" id="IPR011992">
    <property type="entry name" value="EF-hand-dom_pair"/>
</dbReference>
<dbReference type="GO" id="GO:0016020">
    <property type="term" value="C:membrane"/>
    <property type="evidence" value="ECO:0007669"/>
    <property type="project" value="UniProtKB-SubCell"/>
</dbReference>
<dbReference type="InterPro" id="IPR058650">
    <property type="entry name" value="Msy1/2-like"/>
</dbReference>
<dbReference type="GO" id="GO:0005262">
    <property type="term" value="F:calcium channel activity"/>
    <property type="evidence" value="ECO:0007669"/>
    <property type="project" value="TreeGrafter"/>
</dbReference>
<feature type="region of interest" description="Disordered" evidence="6">
    <location>
        <begin position="1"/>
        <end position="99"/>
    </location>
</feature>
<reference evidence="9" key="1">
    <citation type="submission" date="2020-12" db="EMBL/GenBank/DDBJ databases">
        <title>Metabolic potential, ecology and presence of endohyphal bacteria is reflected in genomic diversity of Mucoromycotina.</title>
        <authorList>
            <person name="Muszewska A."/>
            <person name="Okrasinska A."/>
            <person name="Steczkiewicz K."/>
            <person name="Drgas O."/>
            <person name="Orlowska M."/>
            <person name="Perlinska-Lenart U."/>
            <person name="Aleksandrzak-Piekarczyk T."/>
            <person name="Szatraj K."/>
            <person name="Zielenkiewicz U."/>
            <person name="Pilsyk S."/>
            <person name="Malc E."/>
            <person name="Mieczkowski P."/>
            <person name="Kruszewska J.S."/>
            <person name="Biernat P."/>
            <person name="Pawlowska J."/>
        </authorList>
    </citation>
    <scope>NUCLEOTIDE SEQUENCE</scope>
    <source>
        <strain evidence="9">WA0000067209</strain>
    </source>
</reference>
<feature type="domain" description="EF-hand" evidence="8">
    <location>
        <begin position="555"/>
        <end position="590"/>
    </location>
</feature>
<feature type="region of interest" description="Disordered" evidence="6">
    <location>
        <begin position="338"/>
        <end position="438"/>
    </location>
</feature>
<feature type="transmembrane region" description="Helical" evidence="7">
    <location>
        <begin position="141"/>
        <end position="162"/>
    </location>
</feature>
<feature type="transmembrane region" description="Helical" evidence="7">
    <location>
        <begin position="238"/>
        <end position="258"/>
    </location>
</feature>
<dbReference type="SMART" id="SM00054">
    <property type="entry name" value="EFh"/>
    <property type="match status" value="1"/>
</dbReference>
<keyword evidence="10" id="KW-1185">Reference proteome</keyword>
<feature type="region of interest" description="Disordered" evidence="6">
    <location>
        <begin position="451"/>
        <end position="476"/>
    </location>
</feature>